<sequence length="554" mass="63162">MKSPFKFLDAYTLADKAVFFGRAKESKALYQHVHATSLVLVYGLSGTGKTSLVQCGLSQRFDGPDWFPFFFRRGDNINESTLDALSKALVRPATANDLPTLVNSIFRHYLRPVYLIFDQFEELFTVKNSAFDDGESVVNAKKEQEQFFESLHALLIRSEVPCKILLIMREEFIGQLYEYERIVPTLFDFRLRVEPMTAGTIQQVVEKTFERYTITSEPTVTEAITKNLLRGQATSQLAYLQVYMDRLWREAQEHAQREGRLPLADKPVRITEATLQQTGDVSNVLNRYLNEQEHDIQTRLSLPDDAIMKVLDYFVTAEGTKQPMAYKLVNDQLLVSKIEVPDLTGQRLSNCLLDLEKARLIRRDDSFLELAHDSLAGIIDQKRTAEQRLLNNLIQSFKVNYELYTRQGGLLNTQQVALYDQFGQKLVLEPAVVNYIEQSRTENTREEDALRTTNNKLKRQARMLIGFVAVVSGLGIVSGIFYFQSQRNLNEANREKANLLLIDAETYIKSKDFGEASTNIKRARLLLPNNEPQLSTKALTLSKSIPGNASKKTN</sequence>
<evidence type="ECO:0000313" key="4">
    <source>
        <dbReference type="Proteomes" id="UP000232883"/>
    </source>
</evidence>
<dbReference type="InterPro" id="IPR049052">
    <property type="entry name" value="nSTAND1"/>
</dbReference>
<dbReference type="KEGG" id="spir:CWM47_18660"/>
<evidence type="ECO:0000313" key="3">
    <source>
        <dbReference type="EMBL" id="AUD03670.1"/>
    </source>
</evidence>
<name>A0A2K8Z194_9BACT</name>
<dbReference type="InterPro" id="IPR027417">
    <property type="entry name" value="P-loop_NTPase"/>
</dbReference>
<accession>A0A2K8Z194</accession>
<reference evidence="3 4" key="1">
    <citation type="submission" date="2017-11" db="EMBL/GenBank/DDBJ databases">
        <title>Taxonomic description and genome sequences of Spirosoma HA7 sp. nov., isolated from pollen microhabitat of Corylus avellana.</title>
        <authorList>
            <person name="Ambika Manirajan B."/>
            <person name="Suarez C."/>
            <person name="Ratering S."/>
            <person name="Geissler-Plaum R."/>
            <person name="Cardinale M."/>
            <person name="Sylvia S."/>
        </authorList>
    </citation>
    <scope>NUCLEOTIDE SEQUENCE [LARGE SCALE GENOMIC DNA]</scope>
    <source>
        <strain evidence="3 4">HA7</strain>
    </source>
</reference>
<feature type="transmembrane region" description="Helical" evidence="1">
    <location>
        <begin position="464"/>
        <end position="483"/>
    </location>
</feature>
<evidence type="ECO:0000256" key="1">
    <source>
        <dbReference type="SAM" id="Phobius"/>
    </source>
</evidence>
<dbReference type="RefSeq" id="WP_100989737.1">
    <property type="nucleotide sequence ID" value="NZ_CP025096.1"/>
</dbReference>
<feature type="domain" description="Novel STAND NTPase 1" evidence="2">
    <location>
        <begin position="4"/>
        <end position="375"/>
    </location>
</feature>
<dbReference type="Pfam" id="PF20703">
    <property type="entry name" value="nSTAND1"/>
    <property type="match status" value="1"/>
</dbReference>
<keyword evidence="1" id="KW-0812">Transmembrane</keyword>
<dbReference type="Proteomes" id="UP000232883">
    <property type="component" value="Chromosome"/>
</dbReference>
<dbReference type="AlphaFoldDB" id="A0A2K8Z194"/>
<dbReference type="Gene3D" id="3.40.50.300">
    <property type="entry name" value="P-loop containing nucleotide triphosphate hydrolases"/>
    <property type="match status" value="1"/>
</dbReference>
<proteinExistence type="predicted"/>
<keyword evidence="1" id="KW-0472">Membrane</keyword>
<keyword evidence="1" id="KW-1133">Transmembrane helix</keyword>
<evidence type="ECO:0000259" key="2">
    <source>
        <dbReference type="Pfam" id="PF20703"/>
    </source>
</evidence>
<keyword evidence="4" id="KW-1185">Reference proteome</keyword>
<dbReference type="EMBL" id="CP025096">
    <property type="protein sequence ID" value="AUD03670.1"/>
    <property type="molecule type" value="Genomic_DNA"/>
</dbReference>
<gene>
    <name evidence="3" type="ORF">CWM47_18660</name>
</gene>
<dbReference type="OrthoDB" id="1090410at2"/>
<dbReference type="SUPFAM" id="SSF52540">
    <property type="entry name" value="P-loop containing nucleoside triphosphate hydrolases"/>
    <property type="match status" value="1"/>
</dbReference>
<organism evidence="3 4">
    <name type="scientific">Spirosoma pollinicola</name>
    <dbReference type="NCBI Taxonomy" id="2057025"/>
    <lineage>
        <taxon>Bacteria</taxon>
        <taxon>Pseudomonadati</taxon>
        <taxon>Bacteroidota</taxon>
        <taxon>Cytophagia</taxon>
        <taxon>Cytophagales</taxon>
        <taxon>Cytophagaceae</taxon>
        <taxon>Spirosoma</taxon>
    </lineage>
</organism>
<protein>
    <recommendedName>
        <fullName evidence="2">Novel STAND NTPase 1 domain-containing protein</fullName>
    </recommendedName>
</protein>